<name>A0AAP0I2V5_9MAGN</name>
<dbReference type="Proteomes" id="UP001420932">
    <property type="component" value="Unassembled WGS sequence"/>
</dbReference>
<organism evidence="2 3">
    <name type="scientific">Stephania yunnanensis</name>
    <dbReference type="NCBI Taxonomy" id="152371"/>
    <lineage>
        <taxon>Eukaryota</taxon>
        <taxon>Viridiplantae</taxon>
        <taxon>Streptophyta</taxon>
        <taxon>Embryophyta</taxon>
        <taxon>Tracheophyta</taxon>
        <taxon>Spermatophyta</taxon>
        <taxon>Magnoliopsida</taxon>
        <taxon>Ranunculales</taxon>
        <taxon>Menispermaceae</taxon>
        <taxon>Menispermoideae</taxon>
        <taxon>Cissampelideae</taxon>
        <taxon>Stephania</taxon>
    </lineage>
</organism>
<dbReference type="AlphaFoldDB" id="A0AAP0I2V5"/>
<evidence type="ECO:0000313" key="3">
    <source>
        <dbReference type="Proteomes" id="UP001420932"/>
    </source>
</evidence>
<evidence type="ECO:0000313" key="2">
    <source>
        <dbReference type="EMBL" id="KAK9106561.1"/>
    </source>
</evidence>
<protein>
    <submittedName>
        <fullName evidence="2">Uncharacterized protein</fullName>
    </submittedName>
</protein>
<gene>
    <name evidence="2" type="ORF">Syun_022572</name>
</gene>
<reference evidence="2 3" key="1">
    <citation type="submission" date="2024-01" db="EMBL/GenBank/DDBJ databases">
        <title>Genome assemblies of Stephania.</title>
        <authorList>
            <person name="Yang L."/>
        </authorList>
    </citation>
    <scope>NUCLEOTIDE SEQUENCE [LARGE SCALE GENOMIC DNA]</scope>
    <source>
        <strain evidence="2">YNDBR</strain>
        <tissue evidence="2">Leaf</tissue>
    </source>
</reference>
<sequence>MDSFDFVGDGGATGSAMVGVAEPVGRGGNGGGTSLANGSTMVGVESHPNLRKRREERRLKKKIKKKNSLVSGETRGGRKGRHARPAGPKLVDAAQPAGLAQPA</sequence>
<dbReference type="EMBL" id="JBBNAF010000010">
    <property type="protein sequence ID" value="KAK9106561.1"/>
    <property type="molecule type" value="Genomic_DNA"/>
</dbReference>
<keyword evidence="3" id="KW-1185">Reference proteome</keyword>
<feature type="region of interest" description="Disordered" evidence="1">
    <location>
        <begin position="1"/>
        <end position="103"/>
    </location>
</feature>
<comment type="caution">
    <text evidence="2">The sequence shown here is derived from an EMBL/GenBank/DDBJ whole genome shotgun (WGS) entry which is preliminary data.</text>
</comment>
<feature type="compositionally biased region" description="Basic residues" evidence="1">
    <location>
        <begin position="49"/>
        <end position="67"/>
    </location>
</feature>
<evidence type="ECO:0000256" key="1">
    <source>
        <dbReference type="SAM" id="MobiDB-lite"/>
    </source>
</evidence>
<proteinExistence type="predicted"/>
<accession>A0AAP0I2V5</accession>